<dbReference type="Pfam" id="PF04495">
    <property type="entry name" value="GRASP55_65"/>
    <property type="match status" value="1"/>
</dbReference>
<evidence type="ECO:0000259" key="5">
    <source>
        <dbReference type="Pfam" id="PF18265"/>
    </source>
</evidence>
<dbReference type="InterPro" id="IPR040815">
    <property type="entry name" value="Nas2_N"/>
</dbReference>
<dbReference type="SUPFAM" id="SSF50156">
    <property type="entry name" value="PDZ domain-like"/>
    <property type="match status" value="1"/>
</dbReference>
<dbReference type="PANTHER" id="PTHR12651">
    <property type="entry name" value="26S PROTEASOME NON-ATPASE REGULATORY SUBUNIT 9"/>
    <property type="match status" value="1"/>
</dbReference>
<sequence>MTDRLVDSSGFPRSDIDLVAVTTARSNIVKLKNDHKAVMLQIEEALHAVHAEALAEREKKQEEAAQAAALQNPSSSSSSTTAHTSQPGSGSNTAEAPLTPFAKVNAVALDSPSKEAGLLQGDKIVAFGTVTASTPNVMPSLSEHVQSRENKPILVKVLRGDASELQSVILVPRQGWGGRGMLGCHIVPM</sequence>
<dbReference type="Gene3D" id="2.30.42.10">
    <property type="match status" value="1"/>
</dbReference>
<gene>
    <name evidence="6" type="primary">PSMD9</name>
    <name evidence="6" type="ORF">BG006_011245</name>
</gene>
<protein>
    <recommendedName>
        <fullName evidence="2">Probable 26S proteasome regulatory subunit p27</fullName>
    </recommendedName>
</protein>
<dbReference type="GO" id="GO:0000502">
    <property type="term" value="C:proteasome complex"/>
    <property type="evidence" value="ECO:0007669"/>
    <property type="project" value="UniProtKB-KW"/>
</dbReference>
<dbReference type="EMBL" id="JAAAUY010000095">
    <property type="protein sequence ID" value="KAF9335557.1"/>
    <property type="molecule type" value="Genomic_DNA"/>
</dbReference>
<keyword evidence="6" id="KW-0647">Proteasome</keyword>
<name>A0A9P5SUF6_9FUNG</name>
<dbReference type="FunFam" id="2.30.42.10:FF:000107">
    <property type="entry name" value="26S proteasome non-ATPase regulatory subunit 9"/>
    <property type="match status" value="1"/>
</dbReference>
<proteinExistence type="predicted"/>
<evidence type="ECO:0000313" key="6">
    <source>
        <dbReference type="EMBL" id="KAF9335557.1"/>
    </source>
</evidence>
<evidence type="ECO:0000313" key="7">
    <source>
        <dbReference type="Proteomes" id="UP000696485"/>
    </source>
</evidence>
<dbReference type="GO" id="GO:0070682">
    <property type="term" value="P:proteasome regulatory particle assembly"/>
    <property type="evidence" value="ECO:0007669"/>
    <property type="project" value="InterPro"/>
</dbReference>
<evidence type="ECO:0000256" key="2">
    <source>
        <dbReference type="ARBA" id="ARBA00068021"/>
    </source>
</evidence>
<dbReference type="GO" id="GO:0005737">
    <property type="term" value="C:cytoplasm"/>
    <property type="evidence" value="ECO:0007669"/>
    <property type="project" value="TreeGrafter"/>
</dbReference>
<dbReference type="InterPro" id="IPR035269">
    <property type="entry name" value="PSMD9"/>
</dbReference>
<evidence type="ECO:0000259" key="4">
    <source>
        <dbReference type="Pfam" id="PF04495"/>
    </source>
</evidence>
<feature type="domain" description="PDZ GRASP-type" evidence="4">
    <location>
        <begin position="99"/>
        <end position="186"/>
    </location>
</feature>
<evidence type="ECO:0000256" key="1">
    <source>
        <dbReference type="ARBA" id="ARBA00023186"/>
    </source>
</evidence>
<comment type="caution">
    <text evidence="6">The sequence shown here is derived from an EMBL/GenBank/DDBJ whole genome shotgun (WGS) entry which is preliminary data.</text>
</comment>
<dbReference type="InterPro" id="IPR024958">
    <property type="entry name" value="GRASP_PDZ"/>
</dbReference>
<dbReference type="Pfam" id="PF18265">
    <property type="entry name" value="Nas2_N"/>
    <property type="match status" value="1"/>
</dbReference>
<feature type="domain" description="Nas2 N-terminal" evidence="5">
    <location>
        <begin position="1"/>
        <end position="51"/>
    </location>
</feature>
<organism evidence="6 7">
    <name type="scientific">Podila minutissima</name>
    <dbReference type="NCBI Taxonomy" id="64525"/>
    <lineage>
        <taxon>Eukaryota</taxon>
        <taxon>Fungi</taxon>
        <taxon>Fungi incertae sedis</taxon>
        <taxon>Mucoromycota</taxon>
        <taxon>Mortierellomycotina</taxon>
        <taxon>Mortierellomycetes</taxon>
        <taxon>Mortierellales</taxon>
        <taxon>Mortierellaceae</taxon>
        <taxon>Podila</taxon>
    </lineage>
</organism>
<dbReference type="AlphaFoldDB" id="A0A9P5SUF6"/>
<dbReference type="Gene3D" id="6.10.140.1710">
    <property type="match status" value="1"/>
</dbReference>
<dbReference type="GO" id="GO:0005634">
    <property type="term" value="C:nucleus"/>
    <property type="evidence" value="ECO:0007669"/>
    <property type="project" value="TreeGrafter"/>
</dbReference>
<keyword evidence="1" id="KW-0143">Chaperone</keyword>
<dbReference type="InterPro" id="IPR036034">
    <property type="entry name" value="PDZ_sf"/>
</dbReference>
<reference evidence="6" key="1">
    <citation type="journal article" date="2020" name="Fungal Divers.">
        <title>Resolving the Mortierellaceae phylogeny through synthesis of multi-gene phylogenetics and phylogenomics.</title>
        <authorList>
            <person name="Vandepol N."/>
            <person name="Liber J."/>
            <person name="Desiro A."/>
            <person name="Na H."/>
            <person name="Kennedy M."/>
            <person name="Barry K."/>
            <person name="Grigoriev I.V."/>
            <person name="Miller A.N."/>
            <person name="O'Donnell K."/>
            <person name="Stajich J.E."/>
            <person name="Bonito G."/>
        </authorList>
    </citation>
    <scope>NUCLEOTIDE SEQUENCE</scope>
    <source>
        <strain evidence="6">NVP1</strain>
    </source>
</reference>
<dbReference type="PANTHER" id="PTHR12651:SF1">
    <property type="entry name" value="26S PROTEASOME NON-ATPASE REGULATORY SUBUNIT 9"/>
    <property type="match status" value="1"/>
</dbReference>
<keyword evidence="7" id="KW-1185">Reference proteome</keyword>
<accession>A0A9P5SUF6</accession>
<dbReference type="Proteomes" id="UP000696485">
    <property type="component" value="Unassembled WGS sequence"/>
</dbReference>
<feature type="compositionally biased region" description="Low complexity" evidence="3">
    <location>
        <begin position="64"/>
        <end position="85"/>
    </location>
</feature>
<evidence type="ECO:0000256" key="3">
    <source>
        <dbReference type="SAM" id="MobiDB-lite"/>
    </source>
</evidence>
<feature type="region of interest" description="Disordered" evidence="3">
    <location>
        <begin position="55"/>
        <end position="96"/>
    </location>
</feature>